<dbReference type="EMBL" id="JAZDUA010000165">
    <property type="protein sequence ID" value="KAK7865826.1"/>
    <property type="molecule type" value="Genomic_DNA"/>
</dbReference>
<sequence length="71" mass="8357">MAEQIPDSKKFIPFFKALPEVNFDVLPIVKDLDLAPKSMLFECVIMFNMRPYEFLQFITLFLPIVNSCFHK</sequence>
<organism evidence="1 2">
    <name type="scientific">Gryllus longicercus</name>
    <dbReference type="NCBI Taxonomy" id="2509291"/>
    <lineage>
        <taxon>Eukaryota</taxon>
        <taxon>Metazoa</taxon>
        <taxon>Ecdysozoa</taxon>
        <taxon>Arthropoda</taxon>
        <taxon>Hexapoda</taxon>
        <taxon>Insecta</taxon>
        <taxon>Pterygota</taxon>
        <taxon>Neoptera</taxon>
        <taxon>Polyneoptera</taxon>
        <taxon>Orthoptera</taxon>
        <taxon>Ensifera</taxon>
        <taxon>Gryllidea</taxon>
        <taxon>Grylloidea</taxon>
        <taxon>Gryllidae</taxon>
        <taxon>Gryllinae</taxon>
        <taxon>Gryllus</taxon>
    </lineage>
</organism>
<dbReference type="Proteomes" id="UP001378592">
    <property type="component" value="Unassembled WGS sequence"/>
</dbReference>
<evidence type="ECO:0000313" key="2">
    <source>
        <dbReference type="Proteomes" id="UP001378592"/>
    </source>
</evidence>
<name>A0AAN9VN76_9ORTH</name>
<accession>A0AAN9VN76</accession>
<comment type="caution">
    <text evidence="1">The sequence shown here is derived from an EMBL/GenBank/DDBJ whole genome shotgun (WGS) entry which is preliminary data.</text>
</comment>
<gene>
    <name evidence="1" type="ORF">R5R35_001282</name>
</gene>
<proteinExistence type="predicted"/>
<reference evidence="1 2" key="1">
    <citation type="submission" date="2024-03" db="EMBL/GenBank/DDBJ databases">
        <title>The genome assembly and annotation of the cricket Gryllus longicercus Weissman &amp; Gray.</title>
        <authorList>
            <person name="Szrajer S."/>
            <person name="Gray D."/>
            <person name="Ylla G."/>
        </authorList>
    </citation>
    <scope>NUCLEOTIDE SEQUENCE [LARGE SCALE GENOMIC DNA]</scope>
    <source>
        <strain evidence="1">DAG 2021-001</strain>
        <tissue evidence="1">Whole body minus gut</tissue>
    </source>
</reference>
<keyword evidence="2" id="KW-1185">Reference proteome</keyword>
<evidence type="ECO:0000313" key="1">
    <source>
        <dbReference type="EMBL" id="KAK7865826.1"/>
    </source>
</evidence>
<dbReference type="AlphaFoldDB" id="A0AAN9VN76"/>
<protein>
    <submittedName>
        <fullName evidence="1">Uncharacterized protein</fullName>
    </submittedName>
</protein>